<name>A0A8J2QM70_9NEOP</name>
<feature type="compositionally biased region" description="Polar residues" evidence="4">
    <location>
        <begin position="441"/>
        <end position="469"/>
    </location>
</feature>
<feature type="region of interest" description="Disordered" evidence="4">
    <location>
        <begin position="422"/>
        <end position="469"/>
    </location>
</feature>
<accession>A0A8J2QM70</accession>
<evidence type="ECO:0000256" key="5">
    <source>
        <dbReference type="SAM" id="SignalP"/>
    </source>
</evidence>
<feature type="domain" description="Serpin" evidence="6">
    <location>
        <begin position="876"/>
        <end position="1308"/>
    </location>
</feature>
<feature type="region of interest" description="Disordered" evidence="4">
    <location>
        <begin position="220"/>
        <end position="324"/>
    </location>
</feature>
<evidence type="ECO:0000256" key="2">
    <source>
        <dbReference type="ARBA" id="ARBA00022900"/>
    </source>
</evidence>
<evidence type="ECO:0000256" key="1">
    <source>
        <dbReference type="ARBA" id="ARBA00022690"/>
    </source>
</evidence>
<proteinExistence type="inferred from homology"/>
<dbReference type="PANTHER" id="PTHR11461">
    <property type="entry name" value="SERINE PROTEASE INHIBITOR, SERPIN"/>
    <property type="match status" value="1"/>
</dbReference>
<dbReference type="Gene3D" id="2.30.39.10">
    <property type="entry name" value="Alpha-1-antitrypsin, domain 1"/>
    <property type="match status" value="2"/>
</dbReference>
<feature type="compositionally biased region" description="Polar residues" evidence="4">
    <location>
        <begin position="291"/>
        <end position="323"/>
    </location>
</feature>
<evidence type="ECO:0000313" key="8">
    <source>
        <dbReference type="Proteomes" id="UP000789524"/>
    </source>
</evidence>
<keyword evidence="2" id="KW-0722">Serine protease inhibitor</keyword>
<dbReference type="SUPFAM" id="SSF56574">
    <property type="entry name" value="Serpins"/>
    <property type="match status" value="1"/>
</dbReference>
<reference evidence="7" key="1">
    <citation type="submission" date="2021-09" db="EMBL/GenBank/DDBJ databases">
        <authorList>
            <person name="Martin H S."/>
        </authorList>
    </citation>
    <scope>NUCLEOTIDE SEQUENCE</scope>
</reference>
<dbReference type="InterPro" id="IPR042185">
    <property type="entry name" value="Serpin_sf_2"/>
</dbReference>
<dbReference type="Proteomes" id="UP000789524">
    <property type="component" value="Unassembled WGS sequence"/>
</dbReference>
<protein>
    <submittedName>
        <fullName evidence="7">(African queen) hypothetical protein</fullName>
    </submittedName>
</protein>
<feature type="chain" id="PRO_5035192875" evidence="5">
    <location>
        <begin position="17"/>
        <end position="1312"/>
    </location>
</feature>
<feature type="signal peptide" evidence="5">
    <location>
        <begin position="1"/>
        <end position="16"/>
    </location>
</feature>
<dbReference type="OrthoDB" id="1063785at2759"/>
<evidence type="ECO:0000256" key="4">
    <source>
        <dbReference type="SAM" id="MobiDB-lite"/>
    </source>
</evidence>
<keyword evidence="1" id="KW-0646">Protease inhibitor</keyword>
<dbReference type="Pfam" id="PF00079">
    <property type="entry name" value="Serpin"/>
    <property type="match status" value="1"/>
</dbReference>
<dbReference type="InterPro" id="IPR023795">
    <property type="entry name" value="Serpin_CS"/>
</dbReference>
<dbReference type="GO" id="GO:0005615">
    <property type="term" value="C:extracellular space"/>
    <property type="evidence" value="ECO:0007669"/>
    <property type="project" value="InterPro"/>
</dbReference>
<evidence type="ECO:0000256" key="3">
    <source>
        <dbReference type="RuleBase" id="RU000411"/>
    </source>
</evidence>
<organism evidence="7 8">
    <name type="scientific">Danaus chrysippus</name>
    <name type="common">African queen</name>
    <dbReference type="NCBI Taxonomy" id="151541"/>
    <lineage>
        <taxon>Eukaryota</taxon>
        <taxon>Metazoa</taxon>
        <taxon>Ecdysozoa</taxon>
        <taxon>Arthropoda</taxon>
        <taxon>Hexapoda</taxon>
        <taxon>Insecta</taxon>
        <taxon>Pterygota</taxon>
        <taxon>Neoptera</taxon>
        <taxon>Endopterygota</taxon>
        <taxon>Lepidoptera</taxon>
        <taxon>Glossata</taxon>
        <taxon>Ditrysia</taxon>
        <taxon>Papilionoidea</taxon>
        <taxon>Nymphalidae</taxon>
        <taxon>Danainae</taxon>
        <taxon>Danaini</taxon>
        <taxon>Danaina</taxon>
        <taxon>Danaus</taxon>
        <taxon>Anosia</taxon>
    </lineage>
</organism>
<comment type="caution">
    <text evidence="7">The sequence shown here is derived from an EMBL/GenBank/DDBJ whole genome shotgun (WGS) entry which is preliminary data.</text>
</comment>
<feature type="compositionally biased region" description="Low complexity" evidence="4">
    <location>
        <begin position="565"/>
        <end position="574"/>
    </location>
</feature>
<dbReference type="InterPro" id="IPR042178">
    <property type="entry name" value="Serpin_sf_1"/>
</dbReference>
<dbReference type="GO" id="GO:0004867">
    <property type="term" value="F:serine-type endopeptidase inhibitor activity"/>
    <property type="evidence" value="ECO:0007669"/>
    <property type="project" value="UniProtKB-KW"/>
</dbReference>
<gene>
    <name evidence="7" type="ORF">DCHRY22_LOCUS3750</name>
</gene>
<feature type="compositionally biased region" description="Low complexity" evidence="4">
    <location>
        <begin position="424"/>
        <end position="440"/>
    </location>
</feature>
<evidence type="ECO:0000259" key="6">
    <source>
        <dbReference type="SMART" id="SM00093"/>
    </source>
</evidence>
<dbReference type="PROSITE" id="PS00284">
    <property type="entry name" value="SERPIN"/>
    <property type="match status" value="1"/>
</dbReference>
<dbReference type="SMART" id="SM00093">
    <property type="entry name" value="SERPIN"/>
    <property type="match status" value="1"/>
</dbReference>
<dbReference type="InterPro" id="IPR000215">
    <property type="entry name" value="Serpin_fam"/>
</dbReference>
<sequence>MRVIIYVLVVAVCVSAQSNQIRRTKLPYVADAVGNSLPPPSSGPATVGSPVNLLTPDKYEFYTFDESGELVKRLMTLEEIQAIVAAGEETDGLVTFANDNLPTLTFNFSQPSQTKVHNVVANVQNVLKAQMEAHKNKPYIQPTLDTPDVSDSWSLILPSIFGNTGMDIVPDKLSDSFITPETETIDINGFNKEGVNSLSKESNDIPMNPNSETNKIPVVESTTEIPSTTKKPLETTTLPTTTTTTQKPISTTAQEILTTTQKPSSTTARPTTTRKINLEAKPMYKPKENSTDSTKNSNVTEQSKITSTKQPITATSSEGTPTKQVPIVLSLSDNFNKTPTKKSNITKTSTNTVADIKQSHEEGNYIPVSTVSYVTESSTKIIIMSNKYPMSSENSLEVQKTTILTSTNKPIVDKDKEFEKQNATTMTTQSISPSTSISPTEFASTSKHESPSNFEQKNPSPFDTQNYNSDSTIPLFDVAQSLSQIASDLSGNFSPVPTSTNLLETTKINNIDIESKENLEIDIPTEPSVEFDVKENKTEEVDKFVKISTFEPAANGVNAKDEVPNSSQNSNNSSELKPPVTSSPPLNNMDTLLSESMDNLLSQVANEDPDSTTVVSENNNENNDITTTSLDLTTVNTFNLETTTENYQTEITTNSPITSNDIITEKNNDNEEINRKETPSEPLLLLNLNNTSKTKTNIVLASESVTTDAMSIPKDNVQVTTRAPMNHLQQESLMVTNDNQQTTSTIKITSSVNDINTTNVPHTTQETNKSSNINKQQKISEELPKIEDFKKKIQKVNIDDKEFSNERNSSWKLVPTVVKLSELAKDKHNVEGFYTPDNDKDIVLEFPKENQGLEVTTKDLPDDIMEFTELCNELAFKYWNIMTEKIDKKRSMVFSPYSITSMAAMMFMGAKGSTSGEMNEVLKLDDMVTFNPHFTLKNISDSIDTAPSSGVAVSAFIRELYSERNKGKFLTFYKERAQHFYNGHVEEVNFKLISDIIRRRTNLLVKRYSWGKISEYMKSNSIVMNPPLAAFAANIFYTDCNGSSVEGRDGEMYFVVSPSVRQRRLVPVPAVVYREDFLAGYDPVLDATAAALGNTKSIISTLFLMPGQQGNIVHSDDLENLEKRLLKSDPITPAWNRLLRTLLPRFGLELQIPRFSHKSVFNVSSTLQRMGLKDLFSEEHADLGGLNGPSKDLYLTDMIQQTSFATCGEGIIAEQHHIEEYPDTIEVRSKRRTSRWNGWGEPRDYQRAFHDPHDAGEAMYLPLHLRPRQARLPTRSSQPARLKFDRPFLYFVRHNPSGMILYVGRYNPRLLP</sequence>
<feature type="compositionally biased region" description="Low complexity" evidence="4">
    <location>
        <begin position="226"/>
        <end position="252"/>
    </location>
</feature>
<evidence type="ECO:0000313" key="7">
    <source>
        <dbReference type="EMBL" id="CAG9562411.1"/>
    </source>
</evidence>
<dbReference type="EMBL" id="CAKASE010000048">
    <property type="protein sequence ID" value="CAG9562411.1"/>
    <property type="molecule type" value="Genomic_DNA"/>
</dbReference>
<dbReference type="InterPro" id="IPR036186">
    <property type="entry name" value="Serpin_sf"/>
</dbReference>
<keyword evidence="5" id="KW-0732">Signal</keyword>
<feature type="compositionally biased region" description="Low complexity" evidence="4">
    <location>
        <begin position="262"/>
        <end position="275"/>
    </location>
</feature>
<dbReference type="InterPro" id="IPR023796">
    <property type="entry name" value="Serpin_dom"/>
</dbReference>
<feature type="compositionally biased region" description="Low complexity" evidence="4">
    <location>
        <begin position="611"/>
        <end position="626"/>
    </location>
</feature>
<keyword evidence="8" id="KW-1185">Reference proteome</keyword>
<dbReference type="Gene3D" id="3.30.497.10">
    <property type="entry name" value="Antithrombin, subunit I, domain 2"/>
    <property type="match status" value="1"/>
</dbReference>
<feature type="region of interest" description="Disordered" evidence="4">
    <location>
        <begin position="607"/>
        <end position="626"/>
    </location>
</feature>
<feature type="region of interest" description="Disordered" evidence="4">
    <location>
        <begin position="556"/>
        <end position="591"/>
    </location>
</feature>
<dbReference type="PANTHER" id="PTHR11461:SF372">
    <property type="entry name" value="ACCESSORY GLAND PROTEIN ACP76A-RELATED"/>
    <property type="match status" value="1"/>
</dbReference>
<comment type="similarity">
    <text evidence="3">Belongs to the serpin family.</text>
</comment>